<dbReference type="InParanoid" id="A0A0D2GCJ6"/>
<dbReference type="AlphaFoldDB" id="A0A0D2GCJ6"/>
<gene>
    <name evidence="2" type="ORF">X474_18045</name>
</gene>
<evidence type="ECO:0000313" key="2">
    <source>
        <dbReference type="EMBL" id="KIX12647.1"/>
    </source>
</evidence>
<keyword evidence="1" id="KW-0812">Transmembrane</keyword>
<comment type="caution">
    <text evidence="2">The sequence shown here is derived from an EMBL/GenBank/DDBJ whole genome shotgun (WGS) entry which is preliminary data.</text>
</comment>
<reference evidence="2 3" key="1">
    <citation type="submission" date="2013-11" db="EMBL/GenBank/DDBJ databases">
        <title>Metagenomic analysis of a methanogenic consortium involved in long chain n-alkane degradation.</title>
        <authorList>
            <person name="Davidova I.A."/>
            <person name="Callaghan A.V."/>
            <person name="Wawrik B."/>
            <person name="Pruitt S."/>
            <person name="Marks C."/>
            <person name="Duncan K.E."/>
            <person name="Suflita J.M."/>
        </authorList>
    </citation>
    <scope>NUCLEOTIDE SEQUENCE [LARGE SCALE GENOMIC DNA]</scope>
    <source>
        <strain evidence="2 3">SPR</strain>
    </source>
</reference>
<feature type="transmembrane region" description="Helical" evidence="1">
    <location>
        <begin position="30"/>
        <end position="52"/>
    </location>
</feature>
<dbReference type="EMBL" id="AZAC01000028">
    <property type="protein sequence ID" value="KIX12647.1"/>
    <property type="molecule type" value="Genomic_DNA"/>
</dbReference>
<organism evidence="2 3">
    <name type="scientific">Dethiosulfatarculus sandiegensis</name>
    <dbReference type="NCBI Taxonomy" id="1429043"/>
    <lineage>
        <taxon>Bacteria</taxon>
        <taxon>Pseudomonadati</taxon>
        <taxon>Thermodesulfobacteriota</taxon>
        <taxon>Desulfarculia</taxon>
        <taxon>Desulfarculales</taxon>
        <taxon>Desulfarculaceae</taxon>
        <taxon>Dethiosulfatarculus</taxon>
    </lineage>
</organism>
<dbReference type="STRING" id="1429043.X474_18045"/>
<dbReference type="Proteomes" id="UP000032233">
    <property type="component" value="Unassembled WGS sequence"/>
</dbReference>
<keyword evidence="3" id="KW-1185">Reference proteome</keyword>
<evidence type="ECO:0000313" key="3">
    <source>
        <dbReference type="Proteomes" id="UP000032233"/>
    </source>
</evidence>
<sequence>MYLYDIFTLAILMTGYFHVLKIKETIQARVSVALVVSALSTFVTYTVVAYVIEFEELLFHLSGILYICLPMLAGLKWHKEIAMFCISPFGK</sequence>
<name>A0A0D2GCJ6_9BACT</name>
<evidence type="ECO:0000256" key="1">
    <source>
        <dbReference type="SAM" id="Phobius"/>
    </source>
</evidence>
<feature type="transmembrane region" description="Helical" evidence="1">
    <location>
        <begin position="58"/>
        <end position="75"/>
    </location>
</feature>
<proteinExistence type="predicted"/>
<keyword evidence="1" id="KW-0472">Membrane</keyword>
<accession>A0A0D2GCJ6</accession>
<protein>
    <submittedName>
        <fullName evidence="2">Uncharacterized protein</fullName>
    </submittedName>
</protein>
<keyword evidence="1" id="KW-1133">Transmembrane helix</keyword>